<comment type="similarity">
    <text evidence="3">Belongs to the cytochrome P450 family.</text>
</comment>
<keyword evidence="8" id="KW-0503">Monooxygenase</keyword>
<dbReference type="AlphaFoldDB" id="A0AAD7TPF3"/>
<evidence type="ECO:0000256" key="8">
    <source>
        <dbReference type="ARBA" id="ARBA00023033"/>
    </source>
</evidence>
<evidence type="ECO:0008006" key="12">
    <source>
        <dbReference type="Google" id="ProtNLM"/>
    </source>
</evidence>
<accession>A0AAD7TPF3</accession>
<dbReference type="InterPro" id="IPR036396">
    <property type="entry name" value="Cyt_P450_sf"/>
</dbReference>
<evidence type="ECO:0000256" key="2">
    <source>
        <dbReference type="ARBA" id="ARBA00005179"/>
    </source>
</evidence>
<dbReference type="GO" id="GO:0005506">
    <property type="term" value="F:iron ion binding"/>
    <property type="evidence" value="ECO:0007669"/>
    <property type="project" value="InterPro"/>
</dbReference>
<keyword evidence="7 9" id="KW-0408">Iron</keyword>
<keyword evidence="6" id="KW-0560">Oxidoreductase</keyword>
<dbReference type="InterPro" id="IPR050121">
    <property type="entry name" value="Cytochrome_P450_monoxygenase"/>
</dbReference>
<dbReference type="Proteomes" id="UP001215151">
    <property type="component" value="Unassembled WGS sequence"/>
</dbReference>
<dbReference type="GO" id="GO:0020037">
    <property type="term" value="F:heme binding"/>
    <property type="evidence" value="ECO:0007669"/>
    <property type="project" value="InterPro"/>
</dbReference>
<evidence type="ECO:0000256" key="6">
    <source>
        <dbReference type="ARBA" id="ARBA00023002"/>
    </source>
</evidence>
<gene>
    <name evidence="10" type="ORF">ONZ51_g7831</name>
</gene>
<evidence type="ECO:0000256" key="7">
    <source>
        <dbReference type="ARBA" id="ARBA00023004"/>
    </source>
</evidence>
<reference evidence="10" key="1">
    <citation type="submission" date="2022-11" db="EMBL/GenBank/DDBJ databases">
        <title>Genome Sequence of Cubamyces cubensis.</title>
        <authorList>
            <person name="Buettner E."/>
        </authorList>
    </citation>
    <scope>NUCLEOTIDE SEQUENCE</scope>
    <source>
        <strain evidence="10">MPL-01</strain>
    </source>
</reference>
<dbReference type="Pfam" id="PF00067">
    <property type="entry name" value="p450"/>
    <property type="match status" value="1"/>
</dbReference>
<evidence type="ECO:0000256" key="4">
    <source>
        <dbReference type="ARBA" id="ARBA00022617"/>
    </source>
</evidence>
<dbReference type="PANTHER" id="PTHR24305:SF166">
    <property type="entry name" value="CYTOCHROME P450 12A4, MITOCHONDRIAL-RELATED"/>
    <property type="match status" value="1"/>
</dbReference>
<keyword evidence="5 9" id="KW-0479">Metal-binding</keyword>
<evidence type="ECO:0000256" key="1">
    <source>
        <dbReference type="ARBA" id="ARBA00001971"/>
    </source>
</evidence>
<comment type="caution">
    <text evidence="10">The sequence shown here is derived from an EMBL/GenBank/DDBJ whole genome shotgun (WGS) entry which is preliminary data.</text>
</comment>
<dbReference type="PRINTS" id="PR00465">
    <property type="entry name" value="EP450IV"/>
</dbReference>
<dbReference type="SUPFAM" id="SSF48264">
    <property type="entry name" value="Cytochrome P450"/>
    <property type="match status" value="1"/>
</dbReference>
<dbReference type="PRINTS" id="PR00385">
    <property type="entry name" value="P450"/>
</dbReference>
<name>A0AAD7TPF3_9APHY</name>
<protein>
    <recommendedName>
        <fullName evidence="12">Cytochrome P450</fullName>
    </recommendedName>
</protein>
<evidence type="ECO:0000313" key="10">
    <source>
        <dbReference type="EMBL" id="KAJ8473499.1"/>
    </source>
</evidence>
<comment type="pathway">
    <text evidence="2">Secondary metabolite biosynthesis.</text>
</comment>
<feature type="binding site" description="axial binding residue" evidence="9">
    <location>
        <position position="483"/>
    </location>
    <ligand>
        <name>heme</name>
        <dbReference type="ChEBI" id="CHEBI:30413"/>
    </ligand>
    <ligandPart>
        <name>Fe</name>
        <dbReference type="ChEBI" id="CHEBI:18248"/>
    </ligandPart>
</feature>
<dbReference type="GO" id="GO:0004497">
    <property type="term" value="F:monooxygenase activity"/>
    <property type="evidence" value="ECO:0007669"/>
    <property type="project" value="UniProtKB-KW"/>
</dbReference>
<comment type="cofactor">
    <cofactor evidence="1 9">
        <name>heme</name>
        <dbReference type="ChEBI" id="CHEBI:30413"/>
    </cofactor>
</comment>
<sequence>MAFSLTSLDVLVVLFAAIGYLSWKLYRFLAVVYGSPLRVLPGPPSPSLVYGNLKQMFSTEGTTLPDEWFQQYGKCYVDHEFFMTPRLWTLDPLALNHVLTHESDYARPEVNLRDLANTLGKGILFVRGDKHRQQRRIMNPAFGPMQVRDLTEIFVKKSNELRDYWLHATKAGPTVINVNADLSKMTLDVIGQAGFGYDFNALNLEGKPTELSLAFRKLFVSTSGGQTSVLGYLTSWFPILAIIPSKRRKEIASAAAVIRRVGMQLVAERKAAILREASENHKDGVERKDLKGRDLLTLLIKANMAKDVPESQRLSDADVLGQIPTFLLAGHETTATASTWALYALSQRPEIQQKLREELLSVDTDTPTMDELNALPYLDAVVRETLRLHSPITFLVREAKKDDVIPLSEPFTDRYGRVHKEIRVAKGNKVALPVIAMHRLKEIWGEDAMEFKPERWQQPPEEISAIPGVWGHLLTFIGGPRACIGYRFSLVELKAIMFSIIRGFEFEMPMPLEEYQIKTAPLQRPSVRNAPEKGWQLPLLVKPYKGAA</sequence>
<dbReference type="CDD" id="cd11069">
    <property type="entry name" value="CYP_FUM15-like"/>
    <property type="match status" value="1"/>
</dbReference>
<keyword evidence="4 9" id="KW-0349">Heme</keyword>
<evidence type="ECO:0000256" key="3">
    <source>
        <dbReference type="ARBA" id="ARBA00010617"/>
    </source>
</evidence>
<dbReference type="Gene3D" id="1.10.630.10">
    <property type="entry name" value="Cytochrome P450"/>
    <property type="match status" value="1"/>
</dbReference>
<proteinExistence type="inferred from homology"/>
<evidence type="ECO:0000313" key="11">
    <source>
        <dbReference type="Proteomes" id="UP001215151"/>
    </source>
</evidence>
<dbReference type="InterPro" id="IPR002403">
    <property type="entry name" value="Cyt_P450_E_grp-IV"/>
</dbReference>
<keyword evidence="11" id="KW-1185">Reference proteome</keyword>
<dbReference type="GO" id="GO:0016705">
    <property type="term" value="F:oxidoreductase activity, acting on paired donors, with incorporation or reduction of molecular oxygen"/>
    <property type="evidence" value="ECO:0007669"/>
    <property type="project" value="InterPro"/>
</dbReference>
<evidence type="ECO:0000256" key="5">
    <source>
        <dbReference type="ARBA" id="ARBA00022723"/>
    </source>
</evidence>
<organism evidence="10 11">
    <name type="scientific">Trametes cubensis</name>
    <dbReference type="NCBI Taxonomy" id="1111947"/>
    <lineage>
        <taxon>Eukaryota</taxon>
        <taxon>Fungi</taxon>
        <taxon>Dikarya</taxon>
        <taxon>Basidiomycota</taxon>
        <taxon>Agaricomycotina</taxon>
        <taxon>Agaricomycetes</taxon>
        <taxon>Polyporales</taxon>
        <taxon>Polyporaceae</taxon>
        <taxon>Trametes</taxon>
    </lineage>
</organism>
<dbReference type="EMBL" id="JAPEVG010000221">
    <property type="protein sequence ID" value="KAJ8473499.1"/>
    <property type="molecule type" value="Genomic_DNA"/>
</dbReference>
<dbReference type="PANTHER" id="PTHR24305">
    <property type="entry name" value="CYTOCHROME P450"/>
    <property type="match status" value="1"/>
</dbReference>
<dbReference type="InterPro" id="IPR001128">
    <property type="entry name" value="Cyt_P450"/>
</dbReference>
<evidence type="ECO:0000256" key="9">
    <source>
        <dbReference type="PIRSR" id="PIRSR602403-1"/>
    </source>
</evidence>